<evidence type="ECO:0000313" key="2">
    <source>
        <dbReference type="EMBL" id="TKR70148.1"/>
    </source>
</evidence>
<dbReference type="PANTHER" id="PTHR34851">
    <property type="entry name" value="PROTEIN CBG05235-RELATED"/>
    <property type="match status" value="1"/>
</dbReference>
<name>A0A4U5ML25_STECR</name>
<keyword evidence="1" id="KW-0472">Membrane</keyword>
<dbReference type="PANTHER" id="PTHR34851:SF5">
    <property type="entry name" value="MARVEL DOMAIN-CONTAINING PROTEIN"/>
    <property type="match status" value="1"/>
</dbReference>
<reference evidence="2 3" key="1">
    <citation type="journal article" date="2015" name="Genome Biol.">
        <title>Comparative genomics of Steinernema reveals deeply conserved gene regulatory networks.</title>
        <authorList>
            <person name="Dillman A.R."/>
            <person name="Macchietto M."/>
            <person name="Porter C.F."/>
            <person name="Rogers A."/>
            <person name="Williams B."/>
            <person name="Antoshechkin I."/>
            <person name="Lee M.M."/>
            <person name="Goodwin Z."/>
            <person name="Lu X."/>
            <person name="Lewis E.E."/>
            <person name="Goodrich-Blair H."/>
            <person name="Stock S.P."/>
            <person name="Adams B.J."/>
            <person name="Sternberg P.W."/>
            <person name="Mortazavi A."/>
        </authorList>
    </citation>
    <scope>NUCLEOTIDE SEQUENCE [LARGE SCALE GENOMIC DNA]</scope>
    <source>
        <strain evidence="2 3">ALL</strain>
    </source>
</reference>
<dbReference type="OrthoDB" id="10525270at2759"/>
<proteinExistence type="predicted"/>
<dbReference type="AlphaFoldDB" id="A0A4U5ML25"/>
<protein>
    <recommendedName>
        <fullName evidence="4">MARVEL domain-containing protein</fullName>
    </recommendedName>
</protein>
<feature type="transmembrane region" description="Helical" evidence="1">
    <location>
        <begin position="21"/>
        <end position="41"/>
    </location>
</feature>
<feature type="transmembrane region" description="Helical" evidence="1">
    <location>
        <begin position="47"/>
        <end position="72"/>
    </location>
</feature>
<dbReference type="Proteomes" id="UP000298663">
    <property type="component" value="Unassembled WGS sequence"/>
</dbReference>
<organism evidence="2 3">
    <name type="scientific">Steinernema carpocapsae</name>
    <name type="common">Entomopathogenic nematode</name>
    <dbReference type="NCBI Taxonomy" id="34508"/>
    <lineage>
        <taxon>Eukaryota</taxon>
        <taxon>Metazoa</taxon>
        <taxon>Ecdysozoa</taxon>
        <taxon>Nematoda</taxon>
        <taxon>Chromadorea</taxon>
        <taxon>Rhabditida</taxon>
        <taxon>Tylenchina</taxon>
        <taxon>Panagrolaimomorpha</taxon>
        <taxon>Strongyloidoidea</taxon>
        <taxon>Steinernematidae</taxon>
        <taxon>Steinernema</taxon>
    </lineage>
</organism>
<evidence type="ECO:0008006" key="4">
    <source>
        <dbReference type="Google" id="ProtNLM"/>
    </source>
</evidence>
<gene>
    <name evidence="2" type="ORF">L596_022206</name>
</gene>
<comment type="caution">
    <text evidence="2">The sequence shown here is derived from an EMBL/GenBank/DDBJ whole genome shotgun (WGS) entry which is preliminary data.</text>
</comment>
<dbReference type="EMBL" id="AZBU02000007">
    <property type="protein sequence ID" value="TKR70148.1"/>
    <property type="molecule type" value="Genomic_DNA"/>
</dbReference>
<feature type="transmembrane region" description="Helical" evidence="1">
    <location>
        <begin position="79"/>
        <end position="104"/>
    </location>
</feature>
<feature type="transmembrane region" description="Helical" evidence="1">
    <location>
        <begin position="124"/>
        <end position="148"/>
    </location>
</feature>
<keyword evidence="1" id="KW-0812">Transmembrane</keyword>
<accession>A0A4U5ML25</accession>
<keyword evidence="3" id="KW-1185">Reference proteome</keyword>
<sequence>MIPVADSEKCMCGHVHVKTGTLIFAGMMIVGGACGIVNNLTELGGENVLATVVSLLINIAHLLFGGAAFHAVKKEQPKFLWPFIVYQYITLGACAAFGAISQLVPTWVAKWLDMVKEGEEASDYAGAVRLVLFTFTVLFACVILYTYWCLSVIKNCHAWLTSNSSSTQEATNAQKV</sequence>
<evidence type="ECO:0000256" key="1">
    <source>
        <dbReference type="SAM" id="Phobius"/>
    </source>
</evidence>
<evidence type="ECO:0000313" key="3">
    <source>
        <dbReference type="Proteomes" id="UP000298663"/>
    </source>
</evidence>
<reference evidence="2 3" key="2">
    <citation type="journal article" date="2019" name="G3 (Bethesda)">
        <title>Hybrid Assembly of the Genome of the Entomopathogenic Nematode Steinernema carpocapsae Identifies the X-Chromosome.</title>
        <authorList>
            <person name="Serra L."/>
            <person name="Macchietto M."/>
            <person name="Macias-Munoz A."/>
            <person name="McGill C.J."/>
            <person name="Rodriguez I.M."/>
            <person name="Rodriguez B."/>
            <person name="Murad R."/>
            <person name="Mortazavi A."/>
        </authorList>
    </citation>
    <scope>NUCLEOTIDE SEQUENCE [LARGE SCALE GENOMIC DNA]</scope>
    <source>
        <strain evidence="2 3">ALL</strain>
    </source>
</reference>
<keyword evidence="1" id="KW-1133">Transmembrane helix</keyword>